<protein>
    <submittedName>
        <fullName evidence="1">Uncharacterized protein</fullName>
    </submittedName>
</protein>
<dbReference type="AlphaFoldDB" id="A0A9Q3EWY2"/>
<sequence>MPLRSGKIYESSALNTALNNSYCSLCSESSDHRLLNQIDNKEITPVLDMDSLETFLNNPMKFATDIPELKTDGSNFSDWAKALDAIFLYIFDIPRFTQDLSNFNTLGQATKAIRFLIQRSVSKDLVEMIDTEINPKRSFQKLRDNFKRNSRAIQLELMTEFLDLHNFESEDITGHMSKIFIIFEKLKRAGVDIPSEVQSVLLQALTHPPGDIPKHIWFHSITRELDRMDSQNP</sequence>
<evidence type="ECO:0000313" key="2">
    <source>
        <dbReference type="Proteomes" id="UP000765509"/>
    </source>
</evidence>
<name>A0A9Q3EWY2_9BASI</name>
<dbReference type="EMBL" id="AVOT02036456">
    <property type="protein sequence ID" value="MBW0530955.1"/>
    <property type="molecule type" value="Genomic_DNA"/>
</dbReference>
<comment type="caution">
    <text evidence="1">The sequence shown here is derived from an EMBL/GenBank/DDBJ whole genome shotgun (WGS) entry which is preliminary data.</text>
</comment>
<organism evidence="1 2">
    <name type="scientific">Austropuccinia psidii MF-1</name>
    <dbReference type="NCBI Taxonomy" id="1389203"/>
    <lineage>
        <taxon>Eukaryota</taxon>
        <taxon>Fungi</taxon>
        <taxon>Dikarya</taxon>
        <taxon>Basidiomycota</taxon>
        <taxon>Pucciniomycotina</taxon>
        <taxon>Pucciniomycetes</taxon>
        <taxon>Pucciniales</taxon>
        <taxon>Sphaerophragmiaceae</taxon>
        <taxon>Austropuccinia</taxon>
    </lineage>
</organism>
<dbReference type="OrthoDB" id="8063676at2759"/>
<keyword evidence="2" id="KW-1185">Reference proteome</keyword>
<proteinExistence type="predicted"/>
<dbReference type="Proteomes" id="UP000765509">
    <property type="component" value="Unassembled WGS sequence"/>
</dbReference>
<reference evidence="1" key="1">
    <citation type="submission" date="2021-03" db="EMBL/GenBank/DDBJ databases">
        <title>Draft genome sequence of rust myrtle Austropuccinia psidii MF-1, a brazilian biotype.</title>
        <authorList>
            <person name="Quecine M.C."/>
            <person name="Pachon D.M.R."/>
            <person name="Bonatelli M.L."/>
            <person name="Correr F.H."/>
            <person name="Franceschini L.M."/>
            <person name="Leite T.F."/>
            <person name="Margarido G.R.A."/>
            <person name="Almeida C.A."/>
            <person name="Ferrarezi J.A."/>
            <person name="Labate C.A."/>
        </authorList>
    </citation>
    <scope>NUCLEOTIDE SEQUENCE</scope>
    <source>
        <strain evidence="1">MF-1</strain>
    </source>
</reference>
<evidence type="ECO:0000313" key="1">
    <source>
        <dbReference type="EMBL" id="MBW0530955.1"/>
    </source>
</evidence>
<gene>
    <name evidence="1" type="ORF">O181_070670</name>
</gene>
<dbReference type="Pfam" id="PF14223">
    <property type="entry name" value="Retrotran_gag_2"/>
    <property type="match status" value="1"/>
</dbReference>
<accession>A0A9Q3EWY2</accession>